<dbReference type="Proteomes" id="UP001159641">
    <property type="component" value="Unassembled WGS sequence"/>
</dbReference>
<keyword evidence="4" id="KW-1185">Reference proteome</keyword>
<feature type="region of interest" description="Disordered" evidence="1">
    <location>
        <begin position="71"/>
        <end position="109"/>
    </location>
</feature>
<organism evidence="3 4">
    <name type="scientific">Eschrichtius robustus</name>
    <name type="common">California gray whale</name>
    <name type="synonym">Eschrichtius gibbosus</name>
    <dbReference type="NCBI Taxonomy" id="9764"/>
    <lineage>
        <taxon>Eukaryota</taxon>
        <taxon>Metazoa</taxon>
        <taxon>Chordata</taxon>
        <taxon>Craniata</taxon>
        <taxon>Vertebrata</taxon>
        <taxon>Euteleostomi</taxon>
        <taxon>Mammalia</taxon>
        <taxon>Eutheria</taxon>
        <taxon>Laurasiatheria</taxon>
        <taxon>Artiodactyla</taxon>
        <taxon>Whippomorpha</taxon>
        <taxon>Cetacea</taxon>
        <taxon>Mysticeti</taxon>
        <taxon>Eschrichtiidae</taxon>
        <taxon>Eschrichtius</taxon>
    </lineage>
</organism>
<gene>
    <name evidence="3" type="ORF">J1605_002223</name>
</gene>
<evidence type="ECO:0000313" key="4">
    <source>
        <dbReference type="Proteomes" id="UP001159641"/>
    </source>
</evidence>
<dbReference type="Pfam" id="PF06464">
    <property type="entry name" value="DMAP_binding"/>
    <property type="match status" value="1"/>
</dbReference>
<feature type="domain" description="DMAP1-binding" evidence="2">
    <location>
        <begin position="1"/>
        <end position="66"/>
    </location>
</feature>
<comment type="caution">
    <text evidence="3">The sequence shown here is derived from an EMBL/GenBank/DDBJ whole genome shotgun (WGS) entry which is preliminary data.</text>
</comment>
<evidence type="ECO:0000259" key="2">
    <source>
        <dbReference type="Pfam" id="PF06464"/>
    </source>
</evidence>
<name>A0AB34I1E0_ESCRO</name>
<proteinExistence type="predicted"/>
<evidence type="ECO:0000313" key="3">
    <source>
        <dbReference type="EMBL" id="KAJ8796414.1"/>
    </source>
</evidence>
<dbReference type="InterPro" id="IPR010506">
    <property type="entry name" value="DMAP1-bd"/>
</dbReference>
<feature type="non-terminal residue" evidence="3">
    <location>
        <position position="1"/>
    </location>
</feature>
<feature type="compositionally biased region" description="Basic and acidic residues" evidence="1">
    <location>
        <begin position="76"/>
        <end position="88"/>
    </location>
</feature>
<dbReference type="AlphaFoldDB" id="A0AB34I1E0"/>
<protein>
    <recommendedName>
        <fullName evidence="2">DMAP1-binding domain-containing protein</fullName>
    </recommendedName>
</protein>
<accession>A0AB34I1E0</accession>
<sequence length="109" mass="12563">ECMKEKRNLLREFLQTEIKNQLCDLKTKLHREELSEEGYLAQGRSLLNKDLSLENRAHAFSWEVNGCLENGSQTSGEERRVEIAEKNKSPKPVSKLCMPRRSKSDGETL</sequence>
<evidence type="ECO:0000256" key="1">
    <source>
        <dbReference type="SAM" id="MobiDB-lite"/>
    </source>
</evidence>
<dbReference type="EMBL" id="JAIQCJ010000380">
    <property type="protein sequence ID" value="KAJ8796414.1"/>
    <property type="molecule type" value="Genomic_DNA"/>
</dbReference>
<reference evidence="3 4" key="1">
    <citation type="submission" date="2022-11" db="EMBL/GenBank/DDBJ databases">
        <title>Whole genome sequence of Eschrichtius robustus ER-17-0199.</title>
        <authorList>
            <person name="Bruniche-Olsen A."/>
            <person name="Black A.N."/>
            <person name="Fields C.J."/>
            <person name="Walden K."/>
            <person name="Dewoody J.A."/>
        </authorList>
    </citation>
    <scope>NUCLEOTIDE SEQUENCE [LARGE SCALE GENOMIC DNA]</scope>
    <source>
        <strain evidence="3">ER-17-0199</strain>
        <tissue evidence="3">Blubber</tissue>
    </source>
</reference>